<evidence type="ECO:0000313" key="2">
    <source>
        <dbReference type="Proteomes" id="UP000198670"/>
    </source>
</evidence>
<dbReference type="Pfam" id="PF04245">
    <property type="entry name" value="NA37"/>
    <property type="match status" value="1"/>
</dbReference>
<name>A0A1I3J292_9SPHI</name>
<proteinExistence type="predicted"/>
<keyword evidence="2" id="KW-1185">Reference proteome</keyword>
<reference evidence="1 2" key="1">
    <citation type="submission" date="2016-10" db="EMBL/GenBank/DDBJ databases">
        <authorList>
            <person name="de Groot N.N."/>
        </authorList>
    </citation>
    <scope>NUCLEOTIDE SEQUENCE [LARGE SCALE GENOMIC DNA]</scope>
    <source>
        <strain evidence="1 2">RK1</strain>
    </source>
</reference>
<dbReference type="InterPro" id="IPR007358">
    <property type="entry name" value="Nucleoid_associated_NdpA"/>
</dbReference>
<dbReference type="OrthoDB" id="9153118at2"/>
<sequence length="351" mass="40908">MFYYTDAIIEQLAIHRVGNKLQDEFYVLSEKPVDVSDGVLSQLLMHYFLSPFAKLDEVYRLSHPSNTRSLNEVFHFSNSFFSGELEFLELSQQLSKHLFEVSNHPNIKGGELYIVHLRDVQLEGEVHEAIGIFKSENKEAYLKISPVQGAFGLDYEQEAININKLDKGCLIINSESDEGYKVLVIDQTNRQQEAVYWKDDFLGVRVRNDAFNQTGNFLKVYKKFVNEELDETFELERADKIDLLNRSMDYFKNKETFQQDEFAEEVLGNPQAAGLFNSYRQQFEEEFESPFGDQFAISGQAVKKAQATYKSVLKLDKNFHIYVHGKRELIEKGYDEEKGMNYYILYFTEEH</sequence>
<organism evidence="1 2">
    <name type="scientific">Parapedobacter indicus</name>
    <dbReference type="NCBI Taxonomy" id="1477437"/>
    <lineage>
        <taxon>Bacteria</taxon>
        <taxon>Pseudomonadati</taxon>
        <taxon>Bacteroidota</taxon>
        <taxon>Sphingobacteriia</taxon>
        <taxon>Sphingobacteriales</taxon>
        <taxon>Sphingobacteriaceae</taxon>
        <taxon>Parapedobacter</taxon>
    </lineage>
</organism>
<dbReference type="GO" id="GO:0009295">
    <property type="term" value="C:nucleoid"/>
    <property type="evidence" value="ECO:0007669"/>
    <property type="project" value="InterPro"/>
</dbReference>
<dbReference type="AlphaFoldDB" id="A0A1I3J292"/>
<accession>A0A1I3J292</accession>
<dbReference type="RefSeq" id="WP_090626541.1">
    <property type="nucleotide sequence ID" value="NZ_FOQO01000004.1"/>
</dbReference>
<evidence type="ECO:0008006" key="3">
    <source>
        <dbReference type="Google" id="ProtNLM"/>
    </source>
</evidence>
<gene>
    <name evidence="1" type="ORF">SAMN05444682_104295</name>
</gene>
<evidence type="ECO:0000313" key="1">
    <source>
        <dbReference type="EMBL" id="SFI54354.1"/>
    </source>
</evidence>
<dbReference type="STRING" id="1477437.SAMN05444682_104295"/>
<dbReference type="Proteomes" id="UP000198670">
    <property type="component" value="Unassembled WGS sequence"/>
</dbReference>
<dbReference type="EMBL" id="FOQO01000004">
    <property type="protein sequence ID" value="SFI54354.1"/>
    <property type="molecule type" value="Genomic_DNA"/>
</dbReference>
<protein>
    <recommendedName>
        <fullName evidence="3">Nucleoid associated protein NdpA</fullName>
    </recommendedName>
</protein>